<organism evidence="1 2">
    <name type="scientific">Streptomyces yokosukanensis</name>
    <dbReference type="NCBI Taxonomy" id="67386"/>
    <lineage>
        <taxon>Bacteria</taxon>
        <taxon>Bacillati</taxon>
        <taxon>Actinomycetota</taxon>
        <taxon>Actinomycetes</taxon>
        <taxon>Kitasatosporales</taxon>
        <taxon>Streptomycetaceae</taxon>
        <taxon>Streptomyces</taxon>
    </lineage>
</organism>
<protein>
    <submittedName>
        <fullName evidence="1">Uncharacterized protein</fullName>
    </submittedName>
</protein>
<comment type="caution">
    <text evidence="1">The sequence shown here is derived from an EMBL/GenBank/DDBJ whole genome shotgun (WGS) entry which is preliminary data.</text>
</comment>
<sequence length="282" mass="30721">MTTTHTEGACLPSYRTAPTLALAAPEDHIRELTDWVEHASGGGAAEQASWENAYRWLRLAQGLRTVTLDMSYDDGGMCAAGGDFDVVWSEMMEEWQLHLVRLGYVRAALEGFVRVLYPDCTQPVAAIERAERQLSHRTYVWPMHSRAVAQHLTGHVRNQPSDTAASVASGVAAAMALHRQTVHGLAGIPAPIDDVDAKIHATGHEEICAAREATTAVMLGIQVLLAAAMNEGGVVLLDEDKYLFDGRLIPDGADGSRWVDEEMPYSEYLAVLHLEPGEPPEL</sequence>
<dbReference type="OrthoDB" id="4018984at2"/>
<keyword evidence="2" id="KW-1185">Reference proteome</keyword>
<dbReference type="AlphaFoldDB" id="A0A124HE13"/>
<evidence type="ECO:0000313" key="2">
    <source>
        <dbReference type="Proteomes" id="UP000053127"/>
    </source>
</evidence>
<name>A0A124HE13_9ACTN</name>
<dbReference type="EMBL" id="LMWN01000065">
    <property type="protein sequence ID" value="KUM99291.1"/>
    <property type="molecule type" value="Genomic_DNA"/>
</dbReference>
<evidence type="ECO:0000313" key="1">
    <source>
        <dbReference type="EMBL" id="KUM99291.1"/>
    </source>
</evidence>
<gene>
    <name evidence="1" type="ORF">AQI95_39250</name>
</gene>
<proteinExistence type="predicted"/>
<accession>A0A124HE13</accession>
<dbReference type="Proteomes" id="UP000053127">
    <property type="component" value="Unassembled WGS sequence"/>
</dbReference>
<reference evidence="1 2" key="1">
    <citation type="submission" date="2015-10" db="EMBL/GenBank/DDBJ databases">
        <title>Draft genome sequence of Streptomyces yokosukanensis DSM 40224, type strain for the species Streptomyces yokosukanensis.</title>
        <authorList>
            <person name="Ruckert C."/>
            <person name="Winkler A."/>
            <person name="Kalinowski J."/>
            <person name="Kampfer P."/>
            <person name="Glaeser S."/>
        </authorList>
    </citation>
    <scope>NUCLEOTIDE SEQUENCE [LARGE SCALE GENOMIC DNA]</scope>
    <source>
        <strain evidence="1 2">DSM 40224</strain>
    </source>
</reference>
<dbReference type="RefSeq" id="WP_067135513.1">
    <property type="nucleotide sequence ID" value="NZ_KQ948230.1"/>
</dbReference>